<dbReference type="RefSeq" id="WP_163112835.1">
    <property type="nucleotide sequence ID" value="NZ_JAAAWP010000017.1"/>
</dbReference>
<evidence type="ECO:0000313" key="1">
    <source>
        <dbReference type="EMBL" id="NDW23235.1"/>
    </source>
</evidence>
<dbReference type="Proteomes" id="UP000478837">
    <property type="component" value="Unassembled WGS sequence"/>
</dbReference>
<sequence>MKPYFSFAIVGILILAISGCSTTTLAYYNTLKLALKDRTVSYTVEEITASKADLMQIKAGDRDTASLALAYIDGDRYRWVSADKVIFTMHHGVIVKTEGLDNDIFYTSNLQHNPLGGADVLAYNWKRKIDVSDIGFGVAVNSAWQIEGEVTRNYLEYSVPLIKVVETVFFPDYTPFIDTGLSWENVYYLHKTTKELFASTQKFSPTGDTYEMVYLSRIVREMNKQGVRGQ</sequence>
<dbReference type="PROSITE" id="PS51257">
    <property type="entry name" value="PROKAR_LIPOPROTEIN"/>
    <property type="match status" value="1"/>
</dbReference>
<accession>A0A6L9MYZ8</accession>
<organism evidence="1 2">
    <name type="scientific">Alteromonas hispanica</name>
    <dbReference type="NCBI Taxonomy" id="315421"/>
    <lineage>
        <taxon>Bacteria</taxon>
        <taxon>Pseudomonadati</taxon>
        <taxon>Pseudomonadota</taxon>
        <taxon>Gammaproteobacteria</taxon>
        <taxon>Alteromonadales</taxon>
        <taxon>Alteromonadaceae</taxon>
        <taxon>Alteromonas/Salinimonas group</taxon>
        <taxon>Alteromonas</taxon>
    </lineage>
</organism>
<reference evidence="1 2" key="1">
    <citation type="submission" date="2020-01" db="EMBL/GenBank/DDBJ databases">
        <title>Genomes of bacteria type strains.</title>
        <authorList>
            <person name="Chen J."/>
            <person name="Zhu S."/>
            <person name="Yang J."/>
        </authorList>
    </citation>
    <scope>NUCLEOTIDE SEQUENCE [LARGE SCALE GENOMIC DNA]</scope>
    <source>
        <strain evidence="1 2">LMG 22958</strain>
    </source>
</reference>
<gene>
    <name evidence="1" type="ORF">GTW09_17100</name>
</gene>
<protein>
    <submittedName>
        <fullName evidence="1">YjbF family lipoprotein</fullName>
    </submittedName>
</protein>
<dbReference type="Gene3D" id="2.40.360.10">
    <property type="entry name" value="YmcC-like"/>
    <property type="match status" value="1"/>
</dbReference>
<name>A0A6L9MYZ8_9ALTE</name>
<dbReference type="AlphaFoldDB" id="A0A6L9MYZ8"/>
<comment type="caution">
    <text evidence="1">The sequence shown here is derived from an EMBL/GenBank/DDBJ whole genome shotgun (WGS) entry which is preliminary data.</text>
</comment>
<dbReference type="EMBL" id="JAAAWP010000017">
    <property type="protein sequence ID" value="NDW23235.1"/>
    <property type="molecule type" value="Genomic_DNA"/>
</dbReference>
<dbReference type="SUPFAM" id="SSF159270">
    <property type="entry name" value="YmcC-like"/>
    <property type="match status" value="1"/>
</dbReference>
<dbReference type="Pfam" id="PF11102">
    <property type="entry name" value="YjbF"/>
    <property type="match status" value="1"/>
</dbReference>
<dbReference type="InterPro" id="IPR023373">
    <property type="entry name" value="YmcC_sf"/>
</dbReference>
<dbReference type="InterPro" id="IPR021308">
    <property type="entry name" value="GfcB"/>
</dbReference>
<evidence type="ECO:0000313" key="2">
    <source>
        <dbReference type="Proteomes" id="UP000478837"/>
    </source>
</evidence>
<keyword evidence="2" id="KW-1185">Reference proteome</keyword>
<keyword evidence="1" id="KW-0449">Lipoprotein</keyword>
<proteinExistence type="predicted"/>